<evidence type="ECO:0000313" key="5">
    <source>
        <dbReference type="Proteomes" id="UP000249123"/>
    </source>
</evidence>
<dbReference type="Gene3D" id="3.90.226.10">
    <property type="entry name" value="2-enoyl-CoA Hydratase, Chain A, domain 1"/>
    <property type="match status" value="1"/>
</dbReference>
<evidence type="ECO:0000313" key="4">
    <source>
        <dbReference type="EMBL" id="RAN30641.1"/>
    </source>
</evidence>
<comment type="caution">
    <text evidence="4">The sequence shown here is derived from an EMBL/GenBank/DDBJ whole genome shotgun (WGS) entry which is preliminary data.</text>
</comment>
<feature type="compositionally biased region" description="Basic residues" evidence="2">
    <location>
        <begin position="549"/>
        <end position="558"/>
    </location>
</feature>
<dbReference type="Proteomes" id="UP000249123">
    <property type="component" value="Unassembled WGS sequence"/>
</dbReference>
<feature type="compositionally biased region" description="Acidic residues" evidence="2">
    <location>
        <begin position="433"/>
        <end position="466"/>
    </location>
</feature>
<dbReference type="EMBL" id="AWFB01000078">
    <property type="protein sequence ID" value="RAN30641.1"/>
    <property type="molecule type" value="Genomic_DNA"/>
</dbReference>
<evidence type="ECO:0000259" key="3">
    <source>
        <dbReference type="Pfam" id="PF01343"/>
    </source>
</evidence>
<dbReference type="InterPro" id="IPR002142">
    <property type="entry name" value="Peptidase_S49"/>
</dbReference>
<dbReference type="SUPFAM" id="SSF52096">
    <property type="entry name" value="ClpP/crotonase"/>
    <property type="match status" value="1"/>
</dbReference>
<keyword evidence="5" id="KW-1185">Reference proteome</keyword>
<evidence type="ECO:0000256" key="2">
    <source>
        <dbReference type="SAM" id="MobiDB-lite"/>
    </source>
</evidence>
<feature type="compositionally biased region" description="Acidic residues" evidence="2">
    <location>
        <begin position="413"/>
        <end position="426"/>
    </location>
</feature>
<dbReference type="CDD" id="cd07022">
    <property type="entry name" value="S49_Sppa_36K_type"/>
    <property type="match status" value="1"/>
</dbReference>
<dbReference type="InterPro" id="IPR029045">
    <property type="entry name" value="ClpP/crotonase-like_dom_sf"/>
</dbReference>
<dbReference type="Pfam" id="PF01343">
    <property type="entry name" value="Peptidase_S49"/>
    <property type="match status" value="1"/>
</dbReference>
<dbReference type="GO" id="GO:0008233">
    <property type="term" value="F:peptidase activity"/>
    <property type="evidence" value="ECO:0007669"/>
    <property type="project" value="InterPro"/>
</dbReference>
<sequence length="558" mass="59751">MTELHTLQNLVARHIGRPVLMLGDHAADLAARIHQAEPRALKSERGLTSWLRLKARPSSPQAFDDEPLDADPVPQGGYAYSPRWMEREGGPDDDLELGMSLKDGIACLNIDTAITAEGHAFCGAWYHGYDTIAEALQAAFEDPRVKGIFLRFDTPGGVVDAGLDDVTGILQANREKAGGKPVWGYCNLAASAGYWIASSCDRLIAPKTGMVGSMGAIIVHWEQSGWLQRQGIQVTPIQFGARKSAGASYQKLDEEAIIDLQAWVDQAGRDFVQAVTSGRDVLTEEACLATEARLYCACHDDPEHSGLALSLIDDIQREPDAFKALVAHIEQAAPAAASAAPAAQSPEAGKENDMARSNPAAAKRRKAEKALAEATQAKLKAEAALDAAKAPADRRKAEAAYAAALSAKVKAEEDLESAEEDEEETGEGGPAASDDDELNAEEEDDEEGASTEETPPEEDAEEEEDDMKALAIMGLPEARGQEDFARSLISSGFSLKSAKAALRGAKRTNAIRSRTDVPLKGAPRGKSGDKNEQTQAALNSAVEVIKARREARRRPGLR</sequence>
<feature type="region of interest" description="Disordered" evidence="2">
    <location>
        <begin position="337"/>
        <end position="374"/>
    </location>
</feature>
<proteinExistence type="inferred from homology"/>
<feature type="region of interest" description="Disordered" evidence="2">
    <location>
        <begin position="58"/>
        <end position="84"/>
    </location>
</feature>
<reference evidence="4 5" key="1">
    <citation type="submission" date="2013-04" db="EMBL/GenBank/DDBJ databases">
        <title>Hyphomonas sp. T24B3 Genome Sequencing.</title>
        <authorList>
            <person name="Lai Q."/>
            <person name="Shao Z."/>
        </authorList>
    </citation>
    <scope>NUCLEOTIDE SEQUENCE [LARGE SCALE GENOMIC DNA]</scope>
    <source>
        <strain evidence="4 5">T24B3</strain>
    </source>
</reference>
<gene>
    <name evidence="4" type="ORF">HY3_05685</name>
</gene>
<organism evidence="4 5">
    <name type="scientific">Hyphomonas pacifica</name>
    <dbReference type="NCBI Taxonomy" id="1280941"/>
    <lineage>
        <taxon>Bacteria</taxon>
        <taxon>Pseudomonadati</taxon>
        <taxon>Pseudomonadota</taxon>
        <taxon>Alphaproteobacteria</taxon>
        <taxon>Hyphomonadales</taxon>
        <taxon>Hyphomonadaceae</taxon>
        <taxon>Hyphomonas</taxon>
    </lineage>
</organism>
<feature type="compositionally biased region" description="Low complexity" evidence="2">
    <location>
        <begin position="337"/>
        <end position="347"/>
    </location>
</feature>
<feature type="region of interest" description="Disordered" evidence="2">
    <location>
        <begin position="502"/>
        <end position="558"/>
    </location>
</feature>
<name>A0A8B2PMH4_9PROT</name>
<dbReference type="GO" id="GO:0006508">
    <property type="term" value="P:proteolysis"/>
    <property type="evidence" value="ECO:0007669"/>
    <property type="project" value="InterPro"/>
</dbReference>
<protein>
    <recommendedName>
        <fullName evidence="3">Peptidase S49 domain-containing protein</fullName>
    </recommendedName>
</protein>
<accession>A0A8B2PMH4</accession>
<dbReference type="AlphaFoldDB" id="A0A8B2PMH4"/>
<dbReference type="PANTHER" id="PTHR42987:SF4">
    <property type="entry name" value="PROTEASE SOHB-RELATED"/>
    <property type="match status" value="1"/>
</dbReference>
<comment type="similarity">
    <text evidence="1">Belongs to the peptidase S49 family.</text>
</comment>
<evidence type="ECO:0000256" key="1">
    <source>
        <dbReference type="ARBA" id="ARBA00008683"/>
    </source>
</evidence>
<dbReference type="Gene3D" id="6.20.330.10">
    <property type="match status" value="1"/>
</dbReference>
<dbReference type="RefSeq" id="WP_112063395.1">
    <property type="nucleotide sequence ID" value="NZ_AWFB01000078.1"/>
</dbReference>
<dbReference type="InterPro" id="IPR033855">
    <property type="entry name" value="Protein_C"/>
</dbReference>
<dbReference type="PANTHER" id="PTHR42987">
    <property type="entry name" value="PEPTIDASE S49"/>
    <property type="match status" value="1"/>
</dbReference>
<feature type="region of interest" description="Disordered" evidence="2">
    <location>
        <begin position="411"/>
        <end position="473"/>
    </location>
</feature>
<feature type="domain" description="Peptidase S49" evidence="3">
    <location>
        <begin position="176"/>
        <end position="325"/>
    </location>
</feature>